<keyword evidence="1" id="KW-0812">Transmembrane</keyword>
<dbReference type="AlphaFoldDB" id="A0AAN9YXE5"/>
<accession>A0AAN9YXE5</accession>
<comment type="caution">
    <text evidence="2">The sequence shown here is derived from an EMBL/GenBank/DDBJ whole genome shotgun (WGS) entry which is preliminary data.</text>
</comment>
<reference evidence="2 3" key="1">
    <citation type="submission" date="2024-03" db="EMBL/GenBank/DDBJ databases">
        <title>The genome assembly and annotation of the cricket Gryllus longicercus Weissman &amp; Gray.</title>
        <authorList>
            <person name="Szrajer S."/>
            <person name="Gray D."/>
            <person name="Ylla G."/>
        </authorList>
    </citation>
    <scope>NUCLEOTIDE SEQUENCE [LARGE SCALE GENOMIC DNA]</scope>
    <source>
        <strain evidence="2">DAG 2021-001</strain>
        <tissue evidence="2">Whole body minus gut</tissue>
    </source>
</reference>
<dbReference type="EMBL" id="JAZDUA010000618">
    <property type="protein sequence ID" value="KAK7790523.1"/>
    <property type="molecule type" value="Genomic_DNA"/>
</dbReference>
<feature type="non-terminal residue" evidence="2">
    <location>
        <position position="31"/>
    </location>
</feature>
<gene>
    <name evidence="2" type="ORF">R5R35_012778</name>
</gene>
<keyword evidence="3" id="KW-1185">Reference proteome</keyword>
<sequence>MAVYVEGVVGILVFYVAVLGVGIWAGTKQKN</sequence>
<dbReference type="Proteomes" id="UP001378592">
    <property type="component" value="Unassembled WGS sequence"/>
</dbReference>
<keyword evidence="1" id="KW-0472">Membrane</keyword>
<keyword evidence="1" id="KW-1133">Transmembrane helix</keyword>
<proteinExistence type="predicted"/>
<organism evidence="2 3">
    <name type="scientific">Gryllus longicercus</name>
    <dbReference type="NCBI Taxonomy" id="2509291"/>
    <lineage>
        <taxon>Eukaryota</taxon>
        <taxon>Metazoa</taxon>
        <taxon>Ecdysozoa</taxon>
        <taxon>Arthropoda</taxon>
        <taxon>Hexapoda</taxon>
        <taxon>Insecta</taxon>
        <taxon>Pterygota</taxon>
        <taxon>Neoptera</taxon>
        <taxon>Polyneoptera</taxon>
        <taxon>Orthoptera</taxon>
        <taxon>Ensifera</taxon>
        <taxon>Gryllidea</taxon>
        <taxon>Grylloidea</taxon>
        <taxon>Gryllidae</taxon>
        <taxon>Gryllinae</taxon>
        <taxon>Gryllus</taxon>
    </lineage>
</organism>
<evidence type="ECO:0000313" key="2">
    <source>
        <dbReference type="EMBL" id="KAK7790523.1"/>
    </source>
</evidence>
<feature type="transmembrane region" description="Helical" evidence="1">
    <location>
        <begin position="6"/>
        <end position="26"/>
    </location>
</feature>
<evidence type="ECO:0000256" key="1">
    <source>
        <dbReference type="SAM" id="Phobius"/>
    </source>
</evidence>
<evidence type="ECO:0000313" key="3">
    <source>
        <dbReference type="Proteomes" id="UP001378592"/>
    </source>
</evidence>
<protein>
    <submittedName>
        <fullName evidence="2">Uncharacterized protein</fullName>
    </submittedName>
</protein>
<name>A0AAN9YXE5_9ORTH</name>